<evidence type="ECO:0000313" key="3">
    <source>
        <dbReference type="EMBL" id="QJR16504.1"/>
    </source>
</evidence>
<accession>A0A6M4HD74</accession>
<proteinExistence type="predicted"/>
<dbReference type="AlphaFoldDB" id="A0A6M4HD74"/>
<reference evidence="3 4" key="1">
    <citation type="submission" date="2020-04" db="EMBL/GenBank/DDBJ databases">
        <title>Usitatibacter rugosus gen. nov., sp. nov. and Usitatibacter palustris sp. nov., novel members of Usitatibacteraceae fam. nov. within the order Nitrosomonadales isolated from soil.</title>
        <authorList>
            <person name="Huber K.J."/>
            <person name="Neumann-Schaal M."/>
            <person name="Geppert A."/>
            <person name="Luckner M."/>
            <person name="Wanner G."/>
            <person name="Overmann J."/>
        </authorList>
    </citation>
    <scope>NUCLEOTIDE SEQUENCE [LARGE SCALE GENOMIC DNA]</scope>
    <source>
        <strain evidence="3 4">Swamp67</strain>
    </source>
</reference>
<sequence length="197" mass="20500">MNKKSFAEAVFQGAVLVACLASCSDEPDAKRPPAPAAAPAAPAPVASGGSPIALGPRHEATLAEGIDFTKPGFPGFLKEVKGVSGAESWGRWTDANLAPAASFRFDRALPKSFTLELKATGLGPNAYQPVKIRAGSVERTLTLGNPAKASYRVEFSGVDVDTIEIVPPAPIRPGEVSPQNPDTRKLGLGLTSLKIQN</sequence>
<protein>
    <submittedName>
        <fullName evidence="3">Phosphoglycerol transferase I</fullName>
        <ecNumber evidence="3">2.7.8.20</ecNumber>
    </submittedName>
</protein>
<keyword evidence="3" id="KW-0808">Transferase</keyword>
<dbReference type="RefSeq" id="WP_171159567.1">
    <property type="nucleotide sequence ID" value="NZ_CP053073.1"/>
</dbReference>
<dbReference type="EC" id="2.7.8.20" evidence="3"/>
<feature type="domain" description="DUF7024" evidence="2">
    <location>
        <begin position="63"/>
        <end position="196"/>
    </location>
</feature>
<evidence type="ECO:0000259" key="2">
    <source>
        <dbReference type="Pfam" id="PF22895"/>
    </source>
</evidence>
<dbReference type="KEGG" id="upl:DSM104440_03339"/>
<dbReference type="InterPro" id="IPR054288">
    <property type="entry name" value="DUF7024"/>
</dbReference>
<name>A0A6M4HD74_9PROT</name>
<evidence type="ECO:0000256" key="1">
    <source>
        <dbReference type="SAM" id="MobiDB-lite"/>
    </source>
</evidence>
<dbReference type="EMBL" id="CP053073">
    <property type="protein sequence ID" value="QJR16504.1"/>
    <property type="molecule type" value="Genomic_DNA"/>
</dbReference>
<gene>
    <name evidence="3" type="primary">mdoB</name>
    <name evidence="3" type="ORF">DSM104440_03339</name>
</gene>
<dbReference type="Proteomes" id="UP000503096">
    <property type="component" value="Chromosome"/>
</dbReference>
<feature type="region of interest" description="Disordered" evidence="1">
    <location>
        <begin position="28"/>
        <end position="54"/>
    </location>
</feature>
<keyword evidence="4" id="KW-1185">Reference proteome</keyword>
<organism evidence="3 4">
    <name type="scientific">Usitatibacter palustris</name>
    <dbReference type="NCBI Taxonomy" id="2732487"/>
    <lineage>
        <taxon>Bacteria</taxon>
        <taxon>Pseudomonadati</taxon>
        <taxon>Pseudomonadota</taxon>
        <taxon>Betaproteobacteria</taxon>
        <taxon>Nitrosomonadales</taxon>
        <taxon>Usitatibacteraceae</taxon>
        <taxon>Usitatibacter</taxon>
    </lineage>
</organism>
<evidence type="ECO:0000313" key="4">
    <source>
        <dbReference type="Proteomes" id="UP000503096"/>
    </source>
</evidence>
<dbReference type="GO" id="GO:0008960">
    <property type="term" value="F:phosphatidylglycerol-membrane-oligosaccharide glycerophosphotransferase activity"/>
    <property type="evidence" value="ECO:0007669"/>
    <property type="project" value="UniProtKB-EC"/>
</dbReference>
<dbReference type="Pfam" id="PF22895">
    <property type="entry name" value="DUF7024"/>
    <property type="match status" value="1"/>
</dbReference>
<dbReference type="InParanoid" id="A0A6M4HD74"/>
<dbReference type="PROSITE" id="PS51257">
    <property type="entry name" value="PROKAR_LIPOPROTEIN"/>
    <property type="match status" value="1"/>
</dbReference>